<dbReference type="AlphaFoldDB" id="A0A1V0TKU0"/>
<dbReference type="SUPFAM" id="SSF54862">
    <property type="entry name" value="4Fe-4S ferredoxins"/>
    <property type="match status" value="1"/>
</dbReference>
<dbReference type="EMBL" id="CP020569">
    <property type="protein sequence ID" value="ARF53547.1"/>
    <property type="molecule type" value="Genomic_DNA"/>
</dbReference>
<dbReference type="RefSeq" id="WP_083103289.1">
    <property type="nucleotide sequence ID" value="NZ_CP020569.1"/>
</dbReference>
<dbReference type="Pfam" id="PF13459">
    <property type="entry name" value="Fer4_15"/>
    <property type="match status" value="1"/>
</dbReference>
<gene>
    <name evidence="1" type="ORF">B1H19_04580</name>
</gene>
<keyword evidence="2" id="KW-1185">Reference proteome</keyword>
<dbReference type="OrthoDB" id="4741951at2"/>
<accession>A0A1V0TKU0</accession>
<sequence>MSHRRLGRRLHPPKDARLEVGWSRCAGHGLCAVLAPDLIRLDPHGYPASPTIPVAPWQEHGARRAVNQCPALAVRLRRRA</sequence>
<protein>
    <recommendedName>
        <fullName evidence="3">Ferredoxin</fullName>
    </recommendedName>
</protein>
<proteinExistence type="predicted"/>
<dbReference type="Gene3D" id="3.30.70.20">
    <property type="match status" value="1"/>
</dbReference>
<evidence type="ECO:0008006" key="3">
    <source>
        <dbReference type="Google" id="ProtNLM"/>
    </source>
</evidence>
<evidence type="ECO:0000313" key="1">
    <source>
        <dbReference type="EMBL" id="ARF53547.1"/>
    </source>
</evidence>
<dbReference type="Proteomes" id="UP000192726">
    <property type="component" value="Chromosome"/>
</dbReference>
<dbReference type="KEGG" id="sgv:B1H19_04580"/>
<dbReference type="STRING" id="553510.B1H19_04580"/>
<reference evidence="1 2" key="1">
    <citation type="submission" date="2017-04" db="EMBL/GenBank/DDBJ databases">
        <title>Complete Genome Sequence of Streptomyces gilvosporeus F607, a Capable Producer of Natamycin.</title>
        <authorList>
            <person name="Zong G."/>
            <person name="Zhong C."/>
            <person name="Fu J."/>
            <person name="Qin R."/>
            <person name="Cao G."/>
        </authorList>
    </citation>
    <scope>NUCLEOTIDE SEQUENCE [LARGE SCALE GENOMIC DNA]</scope>
    <source>
        <strain evidence="1 2">F607</strain>
    </source>
</reference>
<organism evidence="1 2">
    <name type="scientific">Streptomyces gilvosporeus</name>
    <dbReference type="NCBI Taxonomy" id="553510"/>
    <lineage>
        <taxon>Bacteria</taxon>
        <taxon>Bacillati</taxon>
        <taxon>Actinomycetota</taxon>
        <taxon>Actinomycetes</taxon>
        <taxon>Kitasatosporales</taxon>
        <taxon>Streptomycetaceae</taxon>
        <taxon>Streptomyces</taxon>
    </lineage>
</organism>
<name>A0A1V0TKU0_9ACTN</name>
<evidence type="ECO:0000313" key="2">
    <source>
        <dbReference type="Proteomes" id="UP000192726"/>
    </source>
</evidence>